<gene>
    <name evidence="2 5" type="primary">bshC</name>
    <name evidence="5" type="ORF">DJ90_689</name>
</gene>
<evidence type="ECO:0000259" key="4">
    <source>
        <dbReference type="Pfam" id="PF24850"/>
    </source>
</evidence>
<dbReference type="RefSeq" id="WP_036621380.1">
    <property type="nucleotide sequence ID" value="NZ_JAKOBR010000016.1"/>
</dbReference>
<dbReference type="Pfam" id="PF24850">
    <property type="entry name" value="CC_BshC"/>
    <property type="match status" value="1"/>
</dbReference>
<evidence type="ECO:0000256" key="1">
    <source>
        <dbReference type="ARBA" id="ARBA00022598"/>
    </source>
</evidence>
<dbReference type="AlphaFoldDB" id="A0A090ZI61"/>
<feature type="domain" description="Bacillithiol biosynthesis BshC C-terminal coiled-coil" evidence="4">
    <location>
        <begin position="385"/>
        <end position="545"/>
    </location>
</feature>
<dbReference type="EC" id="6.-.-.-" evidence="2"/>
<organism evidence="5 6">
    <name type="scientific">Paenibacillus macerans</name>
    <name type="common">Bacillus macerans</name>
    <dbReference type="NCBI Taxonomy" id="44252"/>
    <lineage>
        <taxon>Bacteria</taxon>
        <taxon>Bacillati</taxon>
        <taxon>Bacillota</taxon>
        <taxon>Bacilli</taxon>
        <taxon>Bacillales</taxon>
        <taxon>Paenibacillaceae</taxon>
        <taxon>Paenibacillus</taxon>
    </lineage>
</organism>
<proteinExistence type="inferred from homology"/>
<feature type="domain" description="Bacillithiol biosynthesis BshC N-terminal Rossmann-like" evidence="3">
    <location>
        <begin position="8"/>
        <end position="382"/>
    </location>
</feature>
<accession>A0A090ZI61</accession>
<name>A0A090ZI61_PAEMA</name>
<protein>
    <recommendedName>
        <fullName evidence="2">Putative cysteine ligase BshC</fullName>
        <ecNumber evidence="2">6.-.-.-</ecNumber>
    </recommendedName>
</protein>
<evidence type="ECO:0000256" key="2">
    <source>
        <dbReference type="HAMAP-Rule" id="MF_01867"/>
    </source>
</evidence>
<keyword evidence="1 2" id="KW-0436">Ligase</keyword>
<dbReference type="OrthoDB" id="9765151at2"/>
<dbReference type="GO" id="GO:0016874">
    <property type="term" value="F:ligase activity"/>
    <property type="evidence" value="ECO:0007669"/>
    <property type="project" value="UniProtKB-UniRule"/>
</dbReference>
<dbReference type="NCBIfam" id="TIGR03998">
    <property type="entry name" value="thiol_BshC"/>
    <property type="match status" value="1"/>
</dbReference>
<dbReference type="PATRIC" id="fig|44252.3.peg.1941"/>
<dbReference type="EMBL" id="JMQA01000020">
    <property type="protein sequence ID" value="KFN10063.1"/>
    <property type="molecule type" value="Genomic_DNA"/>
</dbReference>
<dbReference type="GeneID" id="77006170"/>
<dbReference type="InterPro" id="IPR055399">
    <property type="entry name" value="CC_BshC"/>
</dbReference>
<keyword evidence="6" id="KW-1185">Reference proteome</keyword>
<evidence type="ECO:0000313" key="6">
    <source>
        <dbReference type="Proteomes" id="UP000029278"/>
    </source>
</evidence>
<dbReference type="Pfam" id="PF10079">
    <property type="entry name" value="Rossmann-like_BshC"/>
    <property type="match status" value="1"/>
</dbReference>
<comment type="caution">
    <text evidence="5">The sequence shown here is derived from an EMBL/GenBank/DDBJ whole genome shotgun (WGS) entry which is preliminary data.</text>
</comment>
<comment type="function">
    <text evidence="2">Involved in bacillithiol (BSH) biosynthesis. May catalyze the last step of the pathway, the addition of cysteine to glucosamine malate (GlcN-Mal) to generate BSH.</text>
</comment>
<evidence type="ECO:0000313" key="5">
    <source>
        <dbReference type="EMBL" id="KFN10063.1"/>
    </source>
</evidence>
<sequence>MNIVQDPLAPTGPLADAYAHRFGAVAQLYEYDPALDESWSSRLEWLDETEHRRINRTALVSRLREYNRLHNPDAAVEQALGKLEQPGTAVIVGGQQSGLFTGPLLVIYKAITIIKAAKTAAAKLNRPVVPVFWIAGEDHDWDEVNHSYILSPDLQVKRIRIKRDPDNRLPVSFSQVQSEDWEQAADELEQLLPGSEFKSGLMELFRRSAAESASLSECFAKLMGAWFGKYGLVLLDSADGELRQLETPVFESIIRQNDELETAYFESARDLAALGYEPQAEVSEGGANLFYIHEQERLLLFKREGGFADRKGKVSFTRDELLAELREHPERFSNNVLTRPLMQDSLLPVLGAVLGPGEISYWALIRKAFGKLGLKMPLLLARESFTVVEGTLQKHMEKYGLSWDDVKDLEVLRQKREAWLANQDAIRIDARFDEIKSAFGEMYDPLIEQLAGIQNGLLKLGAANRDKVYDQIEYLRGKAKDALEKSNEAGLRHFERIELSLFPLRKPQERVYNIFYYMNRFGVEWIDALMDIPYDITGTHRIIYL</sequence>
<comment type="similarity">
    <text evidence="2">Belongs to the BshC family.</text>
</comment>
<dbReference type="HOGENOM" id="CLU_022249_1_0_9"/>
<evidence type="ECO:0000259" key="3">
    <source>
        <dbReference type="Pfam" id="PF10079"/>
    </source>
</evidence>
<dbReference type="HAMAP" id="MF_01867">
    <property type="entry name" value="BshC"/>
    <property type="match status" value="1"/>
</dbReference>
<dbReference type="Proteomes" id="UP000029278">
    <property type="component" value="Unassembled WGS sequence"/>
</dbReference>
<dbReference type="InterPro" id="IPR055398">
    <property type="entry name" value="Rossmann-like_BshC"/>
</dbReference>
<dbReference type="PIRSF" id="PIRSF012535">
    <property type="entry name" value="UCP012535"/>
    <property type="match status" value="1"/>
</dbReference>
<dbReference type="InterPro" id="IPR011199">
    <property type="entry name" value="Bacillithiol_biosynth_BshC"/>
</dbReference>
<dbReference type="STRING" id="44252.DJ90_689"/>
<reference evidence="5 6" key="1">
    <citation type="submission" date="2014-04" db="EMBL/GenBank/DDBJ databases">
        <authorList>
            <person name="Bishop-Lilly K.A."/>
            <person name="Broomall S.M."/>
            <person name="Chain P.S."/>
            <person name="Chertkov O."/>
            <person name="Coyne S.R."/>
            <person name="Daligault H.E."/>
            <person name="Davenport K.W."/>
            <person name="Erkkila T."/>
            <person name="Frey K.G."/>
            <person name="Gibbons H.S."/>
            <person name="Gu W."/>
            <person name="Jaissle J."/>
            <person name="Johnson S.L."/>
            <person name="Koroleva G.I."/>
            <person name="Ladner J.T."/>
            <person name="Lo C.-C."/>
            <person name="Minogue T.D."/>
            <person name="Munk C."/>
            <person name="Palacios G.F."/>
            <person name="Redden C.L."/>
            <person name="Rosenzweig C.N."/>
            <person name="Scholz M.B."/>
            <person name="Teshima H."/>
            <person name="Xu Y."/>
        </authorList>
    </citation>
    <scope>NUCLEOTIDE SEQUENCE [LARGE SCALE GENOMIC DNA]</scope>
    <source>
        <strain evidence="5 6">8244</strain>
    </source>
</reference>